<dbReference type="Proteomes" id="UP000534388">
    <property type="component" value="Unassembled WGS sequence"/>
</dbReference>
<sequence>MEPMANESQPKPAYDDPEPRLTKLEEAVAALQCDNALLRQRVDSGFETAQAQLALTEERLRREFHDGLHDLEQVLSTKIEEEAKRLESRISSEVQTLIARMDRQDARLDRQDARLDKLDAKIDQLAKWMIATQLTTIALIVGIAIQLFMR</sequence>
<feature type="transmembrane region" description="Helical" evidence="1">
    <location>
        <begin position="128"/>
        <end position="149"/>
    </location>
</feature>
<gene>
    <name evidence="2" type="ORF">H3H37_20865</name>
</gene>
<keyword evidence="1" id="KW-0472">Membrane</keyword>
<evidence type="ECO:0000313" key="3">
    <source>
        <dbReference type="Proteomes" id="UP000534388"/>
    </source>
</evidence>
<dbReference type="RefSeq" id="WP_182166098.1">
    <property type="nucleotide sequence ID" value="NZ_JACEZT010000016.1"/>
</dbReference>
<dbReference type="AlphaFoldDB" id="A0A7W2EVU6"/>
<proteinExistence type="predicted"/>
<protein>
    <recommendedName>
        <fullName evidence="4">DUF1640 domain-containing protein</fullName>
    </recommendedName>
</protein>
<evidence type="ECO:0000313" key="2">
    <source>
        <dbReference type="EMBL" id="MBA5639515.1"/>
    </source>
</evidence>
<reference evidence="2 3" key="1">
    <citation type="submission" date="2020-07" db="EMBL/GenBank/DDBJ databases">
        <title>Novel species isolated from subtropical streams in China.</title>
        <authorList>
            <person name="Lu H."/>
        </authorList>
    </citation>
    <scope>NUCLEOTIDE SEQUENCE [LARGE SCALE GENOMIC DNA]</scope>
    <source>
        <strain evidence="2 3">LX20W</strain>
    </source>
</reference>
<keyword evidence="3" id="KW-1185">Reference proteome</keyword>
<organism evidence="2 3">
    <name type="scientific">Rugamonas brunnea</name>
    <dbReference type="NCBI Taxonomy" id="2758569"/>
    <lineage>
        <taxon>Bacteria</taxon>
        <taxon>Pseudomonadati</taxon>
        <taxon>Pseudomonadota</taxon>
        <taxon>Betaproteobacteria</taxon>
        <taxon>Burkholderiales</taxon>
        <taxon>Oxalobacteraceae</taxon>
        <taxon>Telluria group</taxon>
        <taxon>Rugamonas</taxon>
    </lineage>
</organism>
<evidence type="ECO:0000256" key="1">
    <source>
        <dbReference type="SAM" id="Phobius"/>
    </source>
</evidence>
<evidence type="ECO:0008006" key="4">
    <source>
        <dbReference type="Google" id="ProtNLM"/>
    </source>
</evidence>
<keyword evidence="1" id="KW-0812">Transmembrane</keyword>
<dbReference type="EMBL" id="JACEZT010000016">
    <property type="protein sequence ID" value="MBA5639515.1"/>
    <property type="molecule type" value="Genomic_DNA"/>
</dbReference>
<name>A0A7W2EVU6_9BURK</name>
<accession>A0A7W2EVU6</accession>
<comment type="caution">
    <text evidence="2">The sequence shown here is derived from an EMBL/GenBank/DDBJ whole genome shotgun (WGS) entry which is preliminary data.</text>
</comment>
<keyword evidence="1" id="KW-1133">Transmembrane helix</keyword>